<dbReference type="PANTHER" id="PTHR11070">
    <property type="entry name" value="UVRD / RECB / PCRA DNA HELICASE FAMILY MEMBER"/>
    <property type="match status" value="1"/>
</dbReference>
<comment type="catalytic activity">
    <reaction evidence="8">
        <text>Couples ATP hydrolysis with the unwinding of duplex DNA by translocating in the 3'-5' direction.</text>
        <dbReference type="EC" id="5.6.2.4"/>
    </reaction>
</comment>
<dbReference type="SUPFAM" id="SSF52540">
    <property type="entry name" value="P-loop containing nucleoside triphosphate hydrolases"/>
    <property type="match status" value="1"/>
</dbReference>
<dbReference type="GO" id="GO:0003677">
    <property type="term" value="F:DNA binding"/>
    <property type="evidence" value="ECO:0007669"/>
    <property type="project" value="UniProtKB-KW"/>
</dbReference>
<keyword evidence="6" id="KW-0238">DNA-binding</keyword>
<keyword evidence="2 12" id="KW-0547">Nucleotide-binding</keyword>
<dbReference type="GO" id="GO:0043138">
    <property type="term" value="F:3'-5' DNA helicase activity"/>
    <property type="evidence" value="ECO:0007669"/>
    <property type="project" value="UniProtKB-EC"/>
</dbReference>
<dbReference type="Pfam" id="PF00580">
    <property type="entry name" value="UvrD-helicase"/>
    <property type="match status" value="1"/>
</dbReference>
<evidence type="ECO:0000256" key="2">
    <source>
        <dbReference type="ARBA" id="ARBA00022741"/>
    </source>
</evidence>
<protein>
    <recommendedName>
        <fullName evidence="9">DNA 3'-5' helicase</fullName>
        <ecNumber evidence="9">5.6.2.4</ecNumber>
    </recommendedName>
    <alternativeName>
        <fullName evidence="10">DNA 3'-5' helicase II</fullName>
    </alternativeName>
</protein>
<dbReference type="Gene3D" id="1.10.10.160">
    <property type="match status" value="1"/>
</dbReference>
<feature type="binding site" evidence="12">
    <location>
        <begin position="39"/>
        <end position="46"/>
    </location>
    <ligand>
        <name>ATP</name>
        <dbReference type="ChEBI" id="CHEBI:30616"/>
    </ligand>
</feature>
<dbReference type="EC" id="5.6.2.4" evidence="9"/>
<evidence type="ECO:0000256" key="12">
    <source>
        <dbReference type="PROSITE-ProRule" id="PRU00560"/>
    </source>
</evidence>
<dbReference type="GO" id="GO:0005524">
    <property type="term" value="F:ATP binding"/>
    <property type="evidence" value="ECO:0007669"/>
    <property type="project" value="UniProtKB-UniRule"/>
</dbReference>
<evidence type="ECO:0000256" key="11">
    <source>
        <dbReference type="ARBA" id="ARBA00048988"/>
    </source>
</evidence>
<feature type="domain" description="UvrD-like helicase ATP-binding" evidence="13">
    <location>
        <begin position="18"/>
        <end position="288"/>
    </location>
</feature>
<reference evidence="15 16" key="1">
    <citation type="journal article" date="2014" name="FEMS Microbiol. Lett.">
        <title>Draft genome sequences of three Holospora species (Holospora obtusa, Holospora undulata, and Holospora elegans), endonuclear symbiotic bacteria of the ciliate Paramecium caudatum.</title>
        <authorList>
            <person name="Dohra H."/>
            <person name="Tanaka K."/>
            <person name="Suzuki T."/>
            <person name="Fujishima M."/>
            <person name="Suzuki H."/>
        </authorList>
    </citation>
    <scope>NUCLEOTIDE SEQUENCE [LARGE SCALE GENOMIC DNA]</scope>
    <source>
        <strain evidence="15 16">E1</strain>
    </source>
</reference>
<dbReference type="GO" id="GO:0005829">
    <property type="term" value="C:cytosol"/>
    <property type="evidence" value="ECO:0007669"/>
    <property type="project" value="TreeGrafter"/>
</dbReference>
<dbReference type="STRING" id="1427503.HE1_00228"/>
<dbReference type="InterPro" id="IPR000212">
    <property type="entry name" value="DNA_helicase_UvrD/REP"/>
</dbReference>
<dbReference type="PROSITE" id="PS51217">
    <property type="entry name" value="UVRD_HELICASE_CTER"/>
    <property type="match status" value="1"/>
</dbReference>
<dbReference type="AlphaFoldDB" id="A0A023DX53"/>
<keyword evidence="4 12" id="KW-0347">Helicase</keyword>
<evidence type="ECO:0000256" key="8">
    <source>
        <dbReference type="ARBA" id="ARBA00034617"/>
    </source>
</evidence>
<keyword evidence="5 12" id="KW-0067">ATP-binding</keyword>
<feature type="domain" description="UvrD-like helicase C-terminal" evidence="14">
    <location>
        <begin position="289"/>
        <end position="549"/>
    </location>
</feature>
<evidence type="ECO:0000256" key="5">
    <source>
        <dbReference type="ARBA" id="ARBA00022840"/>
    </source>
</evidence>
<dbReference type="PROSITE" id="PS51198">
    <property type="entry name" value="UVRD_HELICASE_ATP_BIND"/>
    <property type="match status" value="1"/>
</dbReference>
<evidence type="ECO:0000259" key="13">
    <source>
        <dbReference type="PROSITE" id="PS51198"/>
    </source>
</evidence>
<keyword evidence="16" id="KW-1185">Reference proteome</keyword>
<sequence length="647" mass="75893">MSTVSPLDLKTEDFFLSIPPINAAQKSAVKAKGKVLVSAGAGTGKTWVLVLRYAYLAQVLGVSLSSIMVLTFTRFAAQGVKKRLEALMPIKTKDLWIDTFHSLALRLLKHTPEHIKRTKRFSVLSTKDQKQIMAKIFPSQENVHETILQHIHRWKRQTWLPHHVPATENIVYLPQYYQYQQELEITNRVDFDDLLLLSYHMLQENKALLSQWQKEFRHILVDEYQDINPLEHAWLKLFAHQADGLFCVGDEDQSIYGWRGANIKNILRFQEDFPGAHIIPLEENYRSSYAILSGANTLIANNRLRNKKTLRSQKKGGKKIEIRGVWNPEKEADYVTKKILCAHKKGLSYSRMAVLMRTNIQSQEFEKFFLKKKIPYQTMDSVHLYEQQEIKDMLMYLRWIHNPNDDEAFCHVVNTHQRGIGKRTVEKISSAAKNHHHPWEKTARLLCKEPKAPHPLKSLLYQVNQWRKHEGSLTQLILQIFQESGYEDFFLNQGNKNISIQENFKTFLQELQKFKTLKEYLDHVNLFTKLHIQPSQEAVFMLTFHTAKGLEFDETFLVGWEERLFPYVQCLDENNLEEERRLAYVALTRARVCAHITFCWNRPKLKKLALSFPSRFIKELPASATKKSNVKEFFFWIMSRIIHFIRK</sequence>
<dbReference type="GO" id="GO:0000725">
    <property type="term" value="P:recombinational repair"/>
    <property type="evidence" value="ECO:0007669"/>
    <property type="project" value="TreeGrafter"/>
</dbReference>
<comment type="similarity">
    <text evidence="1">Belongs to the helicase family. UvrD subfamily.</text>
</comment>
<keyword evidence="3 12" id="KW-0378">Hydrolase</keyword>
<evidence type="ECO:0000259" key="14">
    <source>
        <dbReference type="PROSITE" id="PS51217"/>
    </source>
</evidence>
<dbReference type="PANTHER" id="PTHR11070:SF2">
    <property type="entry name" value="ATP-DEPENDENT DNA HELICASE SRS2"/>
    <property type="match status" value="1"/>
</dbReference>
<evidence type="ECO:0000256" key="9">
    <source>
        <dbReference type="ARBA" id="ARBA00034808"/>
    </source>
</evidence>
<dbReference type="Pfam" id="PF13361">
    <property type="entry name" value="UvrD_C"/>
    <property type="match status" value="2"/>
</dbReference>
<organism evidence="15 16">
    <name type="scientific">Holospora elegans E1</name>
    <dbReference type="NCBI Taxonomy" id="1427503"/>
    <lineage>
        <taxon>Bacteria</taxon>
        <taxon>Pseudomonadati</taxon>
        <taxon>Pseudomonadota</taxon>
        <taxon>Alphaproteobacteria</taxon>
        <taxon>Holosporales</taxon>
        <taxon>Holosporaceae</taxon>
        <taxon>Holospora</taxon>
    </lineage>
</organism>
<evidence type="ECO:0000256" key="6">
    <source>
        <dbReference type="ARBA" id="ARBA00023125"/>
    </source>
</evidence>
<keyword evidence="7" id="KW-0413">Isomerase</keyword>
<dbReference type="InterPro" id="IPR014017">
    <property type="entry name" value="DNA_helicase_UvrD-like_C"/>
</dbReference>
<dbReference type="EMBL" id="BAUP01000043">
    <property type="protein sequence ID" value="GAJ45911.1"/>
    <property type="molecule type" value="Genomic_DNA"/>
</dbReference>
<dbReference type="Gene3D" id="3.40.50.300">
    <property type="entry name" value="P-loop containing nucleotide triphosphate hydrolases"/>
    <property type="match status" value="2"/>
</dbReference>
<comment type="catalytic activity">
    <reaction evidence="11">
        <text>ATP + H2O = ADP + phosphate + H(+)</text>
        <dbReference type="Rhea" id="RHEA:13065"/>
        <dbReference type="ChEBI" id="CHEBI:15377"/>
        <dbReference type="ChEBI" id="CHEBI:15378"/>
        <dbReference type="ChEBI" id="CHEBI:30616"/>
        <dbReference type="ChEBI" id="CHEBI:43474"/>
        <dbReference type="ChEBI" id="CHEBI:456216"/>
        <dbReference type="EC" id="5.6.2.4"/>
    </reaction>
</comment>
<evidence type="ECO:0000256" key="7">
    <source>
        <dbReference type="ARBA" id="ARBA00023235"/>
    </source>
</evidence>
<evidence type="ECO:0000256" key="3">
    <source>
        <dbReference type="ARBA" id="ARBA00022801"/>
    </source>
</evidence>
<evidence type="ECO:0000256" key="10">
    <source>
        <dbReference type="ARBA" id="ARBA00034923"/>
    </source>
</evidence>
<evidence type="ECO:0000256" key="4">
    <source>
        <dbReference type="ARBA" id="ARBA00022806"/>
    </source>
</evidence>
<evidence type="ECO:0000313" key="16">
    <source>
        <dbReference type="Proteomes" id="UP000024842"/>
    </source>
</evidence>
<dbReference type="InterPro" id="IPR013986">
    <property type="entry name" value="DExx_box_DNA_helicase_dom_sf"/>
</dbReference>
<accession>A0A023DX53</accession>
<dbReference type="InterPro" id="IPR014016">
    <property type="entry name" value="UvrD-like_ATP-bd"/>
</dbReference>
<dbReference type="Gene3D" id="1.10.486.10">
    <property type="entry name" value="PCRA, domain 4"/>
    <property type="match status" value="1"/>
</dbReference>
<proteinExistence type="inferred from homology"/>
<dbReference type="RefSeq" id="WP_035543807.1">
    <property type="nucleotide sequence ID" value="NZ_BAUP01000043.1"/>
</dbReference>
<dbReference type="InterPro" id="IPR027417">
    <property type="entry name" value="P-loop_NTPase"/>
</dbReference>
<dbReference type="Proteomes" id="UP000024842">
    <property type="component" value="Unassembled WGS sequence"/>
</dbReference>
<gene>
    <name evidence="15" type="ORF">HE1_00228</name>
</gene>
<evidence type="ECO:0000313" key="15">
    <source>
        <dbReference type="EMBL" id="GAJ45911.1"/>
    </source>
</evidence>
<dbReference type="GO" id="GO:0033202">
    <property type="term" value="C:DNA helicase complex"/>
    <property type="evidence" value="ECO:0007669"/>
    <property type="project" value="TreeGrafter"/>
</dbReference>
<dbReference type="CDD" id="cd17932">
    <property type="entry name" value="DEXQc_UvrD"/>
    <property type="match status" value="1"/>
</dbReference>
<dbReference type="GO" id="GO:0016887">
    <property type="term" value="F:ATP hydrolysis activity"/>
    <property type="evidence" value="ECO:0007669"/>
    <property type="project" value="RHEA"/>
</dbReference>
<comment type="caution">
    <text evidence="15">The sequence shown here is derived from an EMBL/GenBank/DDBJ whole genome shotgun (WGS) entry which is preliminary data.</text>
</comment>
<name>A0A023DX53_9PROT</name>
<dbReference type="OrthoDB" id="9806690at2"/>
<evidence type="ECO:0000256" key="1">
    <source>
        <dbReference type="ARBA" id="ARBA00009922"/>
    </source>
</evidence>